<evidence type="ECO:0000313" key="5">
    <source>
        <dbReference type="Proteomes" id="UP000236621"/>
    </source>
</evidence>
<proteinExistence type="predicted"/>
<dbReference type="STRING" id="45235.A0A2K3PYQ2"/>
<organism evidence="4 5">
    <name type="scientific">Tolypocladium capitatum</name>
    <dbReference type="NCBI Taxonomy" id="45235"/>
    <lineage>
        <taxon>Eukaryota</taxon>
        <taxon>Fungi</taxon>
        <taxon>Dikarya</taxon>
        <taxon>Ascomycota</taxon>
        <taxon>Pezizomycotina</taxon>
        <taxon>Sordariomycetes</taxon>
        <taxon>Hypocreomycetidae</taxon>
        <taxon>Hypocreales</taxon>
        <taxon>Ophiocordycipitaceae</taxon>
        <taxon>Tolypocladium</taxon>
    </lineage>
</organism>
<dbReference type="InterPro" id="IPR024500">
    <property type="entry name" value="DUF3074"/>
</dbReference>
<dbReference type="SUPFAM" id="SSF55961">
    <property type="entry name" value="Bet v1-like"/>
    <property type="match status" value="1"/>
</dbReference>
<accession>A0A2K3PYQ2</accession>
<dbReference type="Proteomes" id="UP000236621">
    <property type="component" value="Unassembled WGS sequence"/>
</dbReference>
<feature type="domain" description="DUF3074" evidence="3">
    <location>
        <begin position="107"/>
        <end position="289"/>
    </location>
</feature>
<evidence type="ECO:0000256" key="1">
    <source>
        <dbReference type="SAM" id="Coils"/>
    </source>
</evidence>
<dbReference type="Pfam" id="PF11274">
    <property type="entry name" value="DUF3074"/>
    <property type="match status" value="1"/>
</dbReference>
<sequence>MVEKHGPLVRLWGVHASQLPAASATPQDLTPLLTSLLLEALPFISNVPSSQPPTDSPWKPKGVKTYPHSASAVHLFERSVSAADLAAVAKEHRPRQVDAAKLRGETWVLRRSVHEDAAAAGTASWGEWVRCFKDGHAEAEQAFTPSVLSTGLRQQWDCAGVEVDVGGVLWEDWTLRLEASTHTMPAPLRNRVFPVLQATAAARGRREFVVVQVAAQGAEGTGDGTEDGTEDGTVRGAYTSVERLRETPDGVEWIMGTASDARGVLPAWVQRMAVPGQIAKDVDMFLGWIAEERKRLVSQAGDSAARRSSYGPIAALLLAASMASMKQRRRSVPSGTVPSSKGALSDAVVVSPSSSSPSAQAPGSKQATANTRLLAQADALARMTFELNLRAVSAQAERLEQEIGALVARTSQDKTFRQEHEQRIMDVWREILSVKARMGDVDSTQEDIKVGFDRCRREAAEFRAQLRQEMGDLKGLVDGVASQLDTLPTAAGLHEEPMAGVSQPRQMETRARARARANAQASAQRRIGRRPSNATAECSKQPARRRIQEAIKSTRRWHSDHKTTSLTDAEFTANYLKQQSKRDAAMAVLIQRAIQKRIRRRPGPGWSSHPRSLAEFCQDVAWADVTETVEEVLVRNEDATTKALR</sequence>
<dbReference type="OrthoDB" id="6423603at2759"/>
<feature type="compositionally biased region" description="Low complexity" evidence="2">
    <location>
        <begin position="345"/>
        <end position="364"/>
    </location>
</feature>
<keyword evidence="5" id="KW-1185">Reference proteome</keyword>
<gene>
    <name evidence="4" type="ORF">TCAP_07420</name>
</gene>
<keyword evidence="1" id="KW-0175">Coiled coil</keyword>
<feature type="coiled-coil region" evidence="1">
    <location>
        <begin position="382"/>
        <end position="409"/>
    </location>
</feature>
<feature type="region of interest" description="Disordered" evidence="2">
    <location>
        <begin position="329"/>
        <end position="367"/>
    </location>
</feature>
<evidence type="ECO:0000259" key="3">
    <source>
        <dbReference type="Pfam" id="PF11274"/>
    </source>
</evidence>
<feature type="region of interest" description="Disordered" evidence="2">
    <location>
        <begin position="519"/>
        <end position="544"/>
    </location>
</feature>
<protein>
    <recommendedName>
        <fullName evidence="3">DUF3074 domain-containing protein</fullName>
    </recommendedName>
</protein>
<reference evidence="4 5" key="1">
    <citation type="submission" date="2017-08" db="EMBL/GenBank/DDBJ databases">
        <title>Harnessing the power of phylogenomics to disentangle the directionality and signatures of interkingdom host jumping in the parasitic fungal genus Tolypocladium.</title>
        <authorList>
            <person name="Quandt C.A."/>
            <person name="Patterson W."/>
            <person name="Spatafora J.W."/>
        </authorList>
    </citation>
    <scope>NUCLEOTIDE SEQUENCE [LARGE SCALE GENOMIC DNA]</scope>
    <source>
        <strain evidence="4 5">CBS 113982</strain>
    </source>
</reference>
<evidence type="ECO:0000313" key="4">
    <source>
        <dbReference type="EMBL" id="PNY20405.1"/>
    </source>
</evidence>
<dbReference type="PANTHER" id="PTHR40370">
    <property type="entry name" value="EXPRESSED PROTEIN"/>
    <property type="match status" value="1"/>
</dbReference>
<dbReference type="EMBL" id="NRSZ01001280">
    <property type="protein sequence ID" value="PNY20405.1"/>
    <property type="molecule type" value="Genomic_DNA"/>
</dbReference>
<evidence type="ECO:0000256" key="2">
    <source>
        <dbReference type="SAM" id="MobiDB-lite"/>
    </source>
</evidence>
<name>A0A2K3PYQ2_9HYPO</name>
<dbReference type="AlphaFoldDB" id="A0A2K3PYQ2"/>
<comment type="caution">
    <text evidence="4">The sequence shown here is derived from an EMBL/GenBank/DDBJ whole genome shotgun (WGS) entry which is preliminary data.</text>
</comment>
<dbReference type="PANTHER" id="PTHR40370:SF1">
    <property type="entry name" value="DUF3074 DOMAIN-CONTAINING PROTEIN"/>
    <property type="match status" value="1"/>
</dbReference>